<comment type="caution">
    <text evidence="1">The sequence shown here is derived from an EMBL/GenBank/DDBJ whole genome shotgun (WGS) entry which is preliminary data.</text>
</comment>
<proteinExistence type="predicted"/>
<keyword evidence="2" id="KW-1185">Reference proteome</keyword>
<dbReference type="EMBL" id="CAJPDQ010000017">
    <property type="protein sequence ID" value="CAF9921550.1"/>
    <property type="molecule type" value="Genomic_DNA"/>
</dbReference>
<accession>A0A8H3IHY6</accession>
<evidence type="ECO:0000313" key="1">
    <source>
        <dbReference type="EMBL" id="CAF9921550.1"/>
    </source>
</evidence>
<sequence length="71" mass="7883">MTVPLDWYLAVGKTSVRPIFAPIEKDPEFLFIILSCKHIVEATTTVEVQTESDIGGHVITRRAGEMVEQPA</sequence>
<dbReference type="AlphaFoldDB" id="A0A8H3IHY6"/>
<organism evidence="1 2">
    <name type="scientific">Gomphillus americanus</name>
    <dbReference type="NCBI Taxonomy" id="1940652"/>
    <lineage>
        <taxon>Eukaryota</taxon>
        <taxon>Fungi</taxon>
        <taxon>Dikarya</taxon>
        <taxon>Ascomycota</taxon>
        <taxon>Pezizomycotina</taxon>
        <taxon>Lecanoromycetes</taxon>
        <taxon>OSLEUM clade</taxon>
        <taxon>Ostropomycetidae</taxon>
        <taxon>Ostropales</taxon>
        <taxon>Graphidaceae</taxon>
        <taxon>Gomphilloideae</taxon>
        <taxon>Gomphillus</taxon>
    </lineage>
</organism>
<name>A0A8H3IHY6_9LECA</name>
<gene>
    <name evidence="1" type="ORF">GOMPHAMPRED_002318</name>
</gene>
<dbReference type="Proteomes" id="UP000664169">
    <property type="component" value="Unassembled WGS sequence"/>
</dbReference>
<reference evidence="1" key="1">
    <citation type="submission" date="2021-03" db="EMBL/GenBank/DDBJ databases">
        <authorList>
            <person name="Tagirdzhanova G."/>
        </authorList>
    </citation>
    <scope>NUCLEOTIDE SEQUENCE</scope>
</reference>
<protein>
    <submittedName>
        <fullName evidence="1">Uncharacterized protein</fullName>
    </submittedName>
</protein>
<evidence type="ECO:0000313" key="2">
    <source>
        <dbReference type="Proteomes" id="UP000664169"/>
    </source>
</evidence>